<keyword evidence="2" id="KW-0813">Transport</keyword>
<evidence type="ECO:0000256" key="7">
    <source>
        <dbReference type="SAM" id="MobiDB-lite"/>
    </source>
</evidence>
<keyword evidence="6" id="KW-0998">Cell outer membrane</keyword>
<keyword evidence="3" id="KW-0812">Transmembrane</keyword>
<comment type="subcellular location">
    <subcellularLocation>
        <location evidence="1">Cell outer membrane</location>
        <topology evidence="1">Multi-pass membrane protein</topology>
    </subcellularLocation>
</comment>
<feature type="compositionally biased region" description="Basic and acidic residues" evidence="7">
    <location>
        <begin position="66"/>
        <end position="77"/>
    </location>
</feature>
<dbReference type="Gene3D" id="2.170.130.10">
    <property type="entry name" value="TonB-dependent receptor, plug domain"/>
    <property type="match status" value="1"/>
</dbReference>
<keyword evidence="4" id="KW-0798">TonB box</keyword>
<dbReference type="Gene3D" id="2.40.170.20">
    <property type="entry name" value="TonB-dependent receptor, beta-barrel domain"/>
    <property type="match status" value="1"/>
</dbReference>
<evidence type="ECO:0000256" key="3">
    <source>
        <dbReference type="ARBA" id="ARBA00022692"/>
    </source>
</evidence>
<dbReference type="SUPFAM" id="SSF56935">
    <property type="entry name" value="Porins"/>
    <property type="match status" value="1"/>
</dbReference>
<evidence type="ECO:0000313" key="10">
    <source>
        <dbReference type="EMBL" id="KKL75512.1"/>
    </source>
</evidence>
<feature type="region of interest" description="Disordered" evidence="7">
    <location>
        <begin position="475"/>
        <end position="496"/>
    </location>
</feature>
<protein>
    <recommendedName>
        <fullName evidence="11">TonB-dependent receptor plug domain-containing protein</fullName>
    </recommendedName>
</protein>
<dbReference type="InterPro" id="IPR036942">
    <property type="entry name" value="Beta-barrel_TonB_sf"/>
</dbReference>
<dbReference type="PANTHER" id="PTHR32552">
    <property type="entry name" value="FERRICHROME IRON RECEPTOR-RELATED"/>
    <property type="match status" value="1"/>
</dbReference>
<keyword evidence="5" id="KW-0472">Membrane</keyword>
<evidence type="ECO:0000259" key="9">
    <source>
        <dbReference type="Pfam" id="PF07715"/>
    </source>
</evidence>
<dbReference type="PROSITE" id="PS52016">
    <property type="entry name" value="TONB_DEPENDENT_REC_3"/>
    <property type="match status" value="1"/>
</dbReference>
<dbReference type="InterPro" id="IPR039426">
    <property type="entry name" value="TonB-dep_rcpt-like"/>
</dbReference>
<dbReference type="PANTHER" id="PTHR32552:SF83">
    <property type="entry name" value="BLR3904 PROTEIN"/>
    <property type="match status" value="1"/>
</dbReference>
<gene>
    <name evidence="10" type="ORF">LCGC14_2054160</name>
</gene>
<feature type="region of interest" description="Disordered" evidence="7">
    <location>
        <begin position="58"/>
        <end position="77"/>
    </location>
</feature>
<sequence length="496" mass="54573">MEISKPSQVNINVVRGSNKWVVSTLALAISSAMFGQVMAEEVNLDTVVIEDNKAAPEANPYAEPDAPYKAKKLSDSKRTRNIAETPQTMTVLTKEALLDSGKTELKDILSAQPGITLGTGEGGNSFGDRYIIRGYEARNDVFADGLRDPGLITRETFAIEQIEITKGPSSTFAGRGSTGGAVNSVTKKASLDDDFLTLSGGIGTDEYQRYTLDGNKVLTDDLAIRLNVLYSDADIPDRAPAEERRKGALFSGVYEPTDALRLTADYYYFRADDRTDPGVIMRGPRGGTKTLDPHVEYVGQDGLDFQESEADIFTFGFESKLSDGVTLENNTRIGETANDYIISTFSPASSSNPDRTRTFSKWQENDYIGNQTNLIIDRNLWGKRHTVVTGVEFAKEKTDSGSYNVDPSSVAIDPYNPNNNAWSGTYNRNDATAKLELKTVSAYVMDTITLSDEWEVFAGVRYDYFDYDLWTAASNGRGGPQPERDRSFAQALSREE</sequence>
<evidence type="ECO:0008006" key="11">
    <source>
        <dbReference type="Google" id="ProtNLM"/>
    </source>
</evidence>
<evidence type="ECO:0000256" key="6">
    <source>
        <dbReference type="ARBA" id="ARBA00023237"/>
    </source>
</evidence>
<evidence type="ECO:0000256" key="5">
    <source>
        <dbReference type="ARBA" id="ARBA00023136"/>
    </source>
</evidence>
<dbReference type="InterPro" id="IPR037066">
    <property type="entry name" value="Plug_dom_sf"/>
</dbReference>
<evidence type="ECO:0000256" key="2">
    <source>
        <dbReference type="ARBA" id="ARBA00022448"/>
    </source>
</evidence>
<feature type="domain" description="TonB-dependent receptor plug" evidence="9">
    <location>
        <begin position="83"/>
        <end position="181"/>
    </location>
</feature>
<evidence type="ECO:0000256" key="1">
    <source>
        <dbReference type="ARBA" id="ARBA00004571"/>
    </source>
</evidence>
<accession>A0A0F9HK34</accession>
<dbReference type="InterPro" id="IPR012910">
    <property type="entry name" value="Plug_dom"/>
</dbReference>
<reference evidence="10" key="1">
    <citation type="journal article" date="2015" name="Nature">
        <title>Complex archaea that bridge the gap between prokaryotes and eukaryotes.</title>
        <authorList>
            <person name="Spang A."/>
            <person name="Saw J.H."/>
            <person name="Jorgensen S.L."/>
            <person name="Zaremba-Niedzwiedzka K."/>
            <person name="Martijn J."/>
            <person name="Lind A.E."/>
            <person name="van Eijk R."/>
            <person name="Schleper C."/>
            <person name="Guy L."/>
            <person name="Ettema T.J."/>
        </authorList>
    </citation>
    <scope>NUCLEOTIDE SEQUENCE</scope>
</reference>
<feature type="domain" description="TonB-dependent receptor-like beta-barrel" evidence="8">
    <location>
        <begin position="256"/>
        <end position="472"/>
    </location>
</feature>
<proteinExistence type="predicted"/>
<evidence type="ECO:0000256" key="4">
    <source>
        <dbReference type="ARBA" id="ARBA00023077"/>
    </source>
</evidence>
<evidence type="ECO:0000259" key="8">
    <source>
        <dbReference type="Pfam" id="PF00593"/>
    </source>
</evidence>
<dbReference type="Pfam" id="PF07715">
    <property type="entry name" value="Plug"/>
    <property type="match status" value="1"/>
</dbReference>
<dbReference type="GO" id="GO:0009279">
    <property type="term" value="C:cell outer membrane"/>
    <property type="evidence" value="ECO:0007669"/>
    <property type="project" value="UniProtKB-SubCell"/>
</dbReference>
<feature type="compositionally biased region" description="Basic and acidic residues" evidence="7">
    <location>
        <begin position="482"/>
        <end position="496"/>
    </location>
</feature>
<dbReference type="Pfam" id="PF00593">
    <property type="entry name" value="TonB_dep_Rec_b-barrel"/>
    <property type="match status" value="1"/>
</dbReference>
<organism evidence="10">
    <name type="scientific">marine sediment metagenome</name>
    <dbReference type="NCBI Taxonomy" id="412755"/>
    <lineage>
        <taxon>unclassified sequences</taxon>
        <taxon>metagenomes</taxon>
        <taxon>ecological metagenomes</taxon>
    </lineage>
</organism>
<dbReference type="InterPro" id="IPR000531">
    <property type="entry name" value="Beta-barrel_TonB"/>
</dbReference>
<comment type="caution">
    <text evidence="10">The sequence shown here is derived from an EMBL/GenBank/DDBJ whole genome shotgun (WGS) entry which is preliminary data.</text>
</comment>
<dbReference type="EMBL" id="LAZR01024330">
    <property type="protein sequence ID" value="KKL75512.1"/>
    <property type="molecule type" value="Genomic_DNA"/>
</dbReference>
<name>A0A0F9HK34_9ZZZZ</name>
<dbReference type="AlphaFoldDB" id="A0A0F9HK34"/>
<dbReference type="GO" id="GO:0015344">
    <property type="term" value="F:siderophore uptake transmembrane transporter activity"/>
    <property type="evidence" value="ECO:0007669"/>
    <property type="project" value="TreeGrafter"/>
</dbReference>